<dbReference type="GO" id="GO:0006614">
    <property type="term" value="P:SRP-dependent cotranslational protein targeting to membrane"/>
    <property type="evidence" value="ECO:0007669"/>
    <property type="project" value="InterPro"/>
</dbReference>
<feature type="compositionally biased region" description="Basic and acidic residues" evidence="1">
    <location>
        <begin position="113"/>
        <end position="127"/>
    </location>
</feature>
<dbReference type="EMBL" id="JAMXLR010000087">
    <property type="protein sequence ID" value="MCO6047006.1"/>
    <property type="molecule type" value="Genomic_DNA"/>
</dbReference>
<proteinExistence type="predicted"/>
<keyword evidence="4" id="KW-1185">Reference proteome</keyword>
<evidence type="ECO:0000259" key="2">
    <source>
        <dbReference type="Pfam" id="PF02978"/>
    </source>
</evidence>
<comment type="caution">
    <text evidence="3">The sequence shown here is derived from an EMBL/GenBank/DDBJ whole genome shotgun (WGS) entry which is preliminary data.</text>
</comment>
<gene>
    <name evidence="3" type="ORF">NG895_24165</name>
</gene>
<dbReference type="GO" id="GO:0048500">
    <property type="term" value="C:signal recognition particle"/>
    <property type="evidence" value="ECO:0007669"/>
    <property type="project" value="InterPro"/>
</dbReference>
<dbReference type="InterPro" id="IPR036891">
    <property type="entry name" value="Signal_recog_part_SRP54_M_sf"/>
</dbReference>
<evidence type="ECO:0000313" key="4">
    <source>
        <dbReference type="Proteomes" id="UP001155241"/>
    </source>
</evidence>
<feature type="domain" description="Signal recognition particle SRP54 subunit M-domain" evidence="2">
    <location>
        <begin position="5"/>
        <end position="101"/>
    </location>
</feature>
<evidence type="ECO:0000313" key="3">
    <source>
        <dbReference type="EMBL" id="MCO6047006.1"/>
    </source>
</evidence>
<reference evidence="3" key="1">
    <citation type="submission" date="2022-06" db="EMBL/GenBank/DDBJ databases">
        <title>Aeoliella straminimaris, a novel planctomycete from sediments.</title>
        <authorList>
            <person name="Vitorino I.R."/>
            <person name="Lage O.M."/>
        </authorList>
    </citation>
    <scope>NUCLEOTIDE SEQUENCE</scope>
    <source>
        <strain evidence="3">ICT_H6.2</strain>
    </source>
</reference>
<dbReference type="SUPFAM" id="SSF47446">
    <property type="entry name" value="Signal peptide-binding domain"/>
    <property type="match status" value="1"/>
</dbReference>
<evidence type="ECO:0000256" key="1">
    <source>
        <dbReference type="SAM" id="MobiDB-lite"/>
    </source>
</evidence>
<organism evidence="3 4">
    <name type="scientific">Aeoliella straminimaris</name>
    <dbReference type="NCBI Taxonomy" id="2954799"/>
    <lineage>
        <taxon>Bacteria</taxon>
        <taxon>Pseudomonadati</taxon>
        <taxon>Planctomycetota</taxon>
        <taxon>Planctomycetia</taxon>
        <taxon>Pirellulales</taxon>
        <taxon>Lacipirellulaceae</taxon>
        <taxon>Aeoliella</taxon>
    </lineage>
</organism>
<dbReference type="Gene3D" id="1.10.260.30">
    <property type="entry name" value="Signal recognition particle, SRP54 subunit, M-domain"/>
    <property type="match status" value="1"/>
</dbReference>
<protein>
    <recommendedName>
        <fullName evidence="2">Signal recognition particle SRP54 subunit M-domain domain-containing protein</fullName>
    </recommendedName>
</protein>
<sequence length="150" mass="16972">MDEPYTLDKFRSQMAMLADGSLWKKVRKFVPRSGLLCNAVDELQAVNFKATIGILDAMTAAERAESDLLDNSRRERIAAGSGCTLQEVVDLVRWYQAMAKVAGESADQQFVAPKERRERRESYDWRRPPFPPDDEGDDPPPDNPWSPMPA</sequence>
<feature type="compositionally biased region" description="Pro residues" evidence="1">
    <location>
        <begin position="141"/>
        <end position="150"/>
    </location>
</feature>
<dbReference type="AlphaFoldDB" id="A0A9X2JIM9"/>
<accession>A0A9X2JIM9</accession>
<feature type="region of interest" description="Disordered" evidence="1">
    <location>
        <begin position="106"/>
        <end position="150"/>
    </location>
</feature>
<dbReference type="Pfam" id="PF02978">
    <property type="entry name" value="SRP_SPB"/>
    <property type="match status" value="1"/>
</dbReference>
<name>A0A9X2JIM9_9BACT</name>
<dbReference type="Proteomes" id="UP001155241">
    <property type="component" value="Unassembled WGS sequence"/>
</dbReference>
<dbReference type="InterPro" id="IPR004125">
    <property type="entry name" value="Signal_recog_particle_SRP54_M"/>
</dbReference>
<dbReference type="RefSeq" id="WP_252855119.1">
    <property type="nucleotide sequence ID" value="NZ_JAMXLR010000087.1"/>
</dbReference>
<dbReference type="GO" id="GO:0008312">
    <property type="term" value="F:7S RNA binding"/>
    <property type="evidence" value="ECO:0007669"/>
    <property type="project" value="InterPro"/>
</dbReference>